<evidence type="ECO:0000313" key="3">
    <source>
        <dbReference type="Proteomes" id="UP001384579"/>
    </source>
</evidence>
<name>A0ABU8YHV6_9CYAN</name>
<dbReference type="EMBL" id="JBBLXS010000027">
    <property type="protein sequence ID" value="MEK0183956.1"/>
    <property type="molecule type" value="Genomic_DNA"/>
</dbReference>
<organism evidence="2 3">
    <name type="scientific">Microcoleus anatoxicus PTRS2</name>
    <dbReference type="NCBI Taxonomy" id="2705321"/>
    <lineage>
        <taxon>Bacteria</taxon>
        <taxon>Bacillati</taxon>
        <taxon>Cyanobacteriota</taxon>
        <taxon>Cyanophyceae</taxon>
        <taxon>Oscillatoriophycideae</taxon>
        <taxon>Oscillatoriales</taxon>
        <taxon>Microcoleaceae</taxon>
        <taxon>Microcoleus</taxon>
        <taxon>Microcoleus anatoxicus</taxon>
    </lineage>
</organism>
<feature type="domain" description="PIN" evidence="1">
    <location>
        <begin position="3"/>
        <end position="114"/>
    </location>
</feature>
<dbReference type="SUPFAM" id="SSF88723">
    <property type="entry name" value="PIN domain-like"/>
    <property type="match status" value="1"/>
</dbReference>
<reference evidence="2 3" key="1">
    <citation type="journal article" date="2020" name="Harmful Algae">
        <title>Molecular and morphological characterization of a novel dihydroanatoxin-a producing Microcoleus species (cyanobacteria) from the Russian River, California, USA.</title>
        <authorList>
            <person name="Conklin K.Y."/>
            <person name="Stancheva R."/>
            <person name="Otten T.G."/>
            <person name="Fadness R."/>
            <person name="Boyer G.L."/>
            <person name="Read B."/>
            <person name="Zhang X."/>
            <person name="Sheath R.G."/>
        </authorList>
    </citation>
    <scope>NUCLEOTIDE SEQUENCE [LARGE SCALE GENOMIC DNA]</scope>
    <source>
        <strain evidence="2 3">PTRS2</strain>
    </source>
</reference>
<comment type="caution">
    <text evidence="2">The sequence shown here is derived from an EMBL/GenBank/DDBJ whole genome shotgun (WGS) entry which is preliminary data.</text>
</comment>
<dbReference type="InterPro" id="IPR029060">
    <property type="entry name" value="PIN-like_dom_sf"/>
</dbReference>
<accession>A0ABU8YHV6</accession>
<dbReference type="InterPro" id="IPR002716">
    <property type="entry name" value="PIN_dom"/>
</dbReference>
<dbReference type="Proteomes" id="UP001384579">
    <property type="component" value="Unassembled WGS sequence"/>
</dbReference>
<sequence length="384" mass="44154">MRIQVDSNLILEAFLNRSQFIGDARNCWQLLELPHVQGYISESGLNQIRFHLSRLEDEQTADEVVSEIKKIIKVCLVNRCIEDKARSLNIREFESAIEVACAIEMDVSAIVTQNPQKFEGSGLSILSVSDLSERNQLEERLNKPSLPSLPILQVGSLPEFRYQLNRSFYQPENPLQLCLFQTSEVESTLSYRIRNPIGTVLKVFNLLTKEDLQGITIKELSILTNHSQKTTQSIIWDFENFNMVLSQGDTVVIQPYLLNLSENEVAEYLAGRLTNHVVTKEIYRQLEHRKIMTRWGLQELIADISPTKKSVSTKTSQDYTSRMLTWFLYTGLLEERVKNMFVKPLGEGKQKGKLIEEAEAKQLELFTESYFNIQIDLPNSRPTF</sequence>
<dbReference type="RefSeq" id="WP_340520262.1">
    <property type="nucleotide sequence ID" value="NZ_JBBLXS010000027.1"/>
</dbReference>
<gene>
    <name evidence="2" type="ORF">WMG39_03735</name>
</gene>
<evidence type="ECO:0000313" key="2">
    <source>
        <dbReference type="EMBL" id="MEK0183956.1"/>
    </source>
</evidence>
<dbReference type="Pfam" id="PF13470">
    <property type="entry name" value="PIN_3"/>
    <property type="match status" value="1"/>
</dbReference>
<evidence type="ECO:0000259" key="1">
    <source>
        <dbReference type="Pfam" id="PF13470"/>
    </source>
</evidence>
<proteinExistence type="predicted"/>
<protein>
    <submittedName>
        <fullName evidence="2">PIN domain-containing protein</fullName>
    </submittedName>
</protein>
<keyword evidence="3" id="KW-1185">Reference proteome</keyword>